<keyword evidence="2" id="KW-1185">Reference proteome</keyword>
<protein>
    <submittedName>
        <fullName evidence="1">CLUMA_CG011778, isoform A</fullName>
    </submittedName>
</protein>
<dbReference type="EMBL" id="CVRI01000047">
    <property type="protein sequence ID" value="CRK98420.1"/>
    <property type="molecule type" value="Genomic_DNA"/>
</dbReference>
<name>A0A1J1IFV8_9DIPT</name>
<dbReference type="Proteomes" id="UP000183832">
    <property type="component" value="Unassembled WGS sequence"/>
</dbReference>
<sequence>MKMNIRESTKVCFCRHGMGFQIYAPLTFQRCESMQLRQQVKYFVVENHKQFQNSKNFHSFDGQASQGY</sequence>
<organism evidence="1 2">
    <name type="scientific">Clunio marinus</name>
    <dbReference type="NCBI Taxonomy" id="568069"/>
    <lineage>
        <taxon>Eukaryota</taxon>
        <taxon>Metazoa</taxon>
        <taxon>Ecdysozoa</taxon>
        <taxon>Arthropoda</taxon>
        <taxon>Hexapoda</taxon>
        <taxon>Insecta</taxon>
        <taxon>Pterygota</taxon>
        <taxon>Neoptera</taxon>
        <taxon>Endopterygota</taxon>
        <taxon>Diptera</taxon>
        <taxon>Nematocera</taxon>
        <taxon>Chironomoidea</taxon>
        <taxon>Chironomidae</taxon>
        <taxon>Clunio</taxon>
    </lineage>
</organism>
<proteinExistence type="predicted"/>
<accession>A0A1J1IFV8</accession>
<dbReference type="AlphaFoldDB" id="A0A1J1IFV8"/>
<evidence type="ECO:0000313" key="2">
    <source>
        <dbReference type="Proteomes" id="UP000183832"/>
    </source>
</evidence>
<reference evidence="1 2" key="1">
    <citation type="submission" date="2015-04" db="EMBL/GenBank/DDBJ databases">
        <authorList>
            <person name="Syromyatnikov M.Y."/>
            <person name="Popov V.N."/>
        </authorList>
    </citation>
    <scope>NUCLEOTIDE SEQUENCE [LARGE SCALE GENOMIC DNA]</scope>
</reference>
<evidence type="ECO:0000313" key="1">
    <source>
        <dbReference type="EMBL" id="CRK98420.1"/>
    </source>
</evidence>
<gene>
    <name evidence="1" type="ORF">CLUMA_CG011778</name>
</gene>